<reference evidence="1 2" key="1">
    <citation type="submission" date="2021-06" db="EMBL/GenBank/DDBJ databases">
        <title>Bacillus sp. RD4P76, an endophyte from a halophyte.</title>
        <authorList>
            <person name="Sun J.-Q."/>
        </authorList>
    </citation>
    <scope>NUCLEOTIDE SEQUENCE [LARGE SCALE GENOMIC DNA]</scope>
    <source>
        <strain evidence="1 2">CGMCC 1.15917</strain>
    </source>
</reference>
<sequence length="131" mass="15836">MNILISNKESEYMTSAYKLLYEIETTLKYTVHKIYYKKYGFDWERKLNAKKSLDKYTYPQVLSLFYLNHLQGCFEVPQLELLHKLCPIRNDIAHMRPITQTEYQLLLSCHFFITEKVRRENQLLLHSIEQP</sequence>
<dbReference type="Proteomes" id="UP000784880">
    <property type="component" value="Unassembled WGS sequence"/>
</dbReference>
<dbReference type="RefSeq" id="WP_217067375.1">
    <property type="nucleotide sequence ID" value="NZ_JAHQCS010000126.1"/>
</dbReference>
<keyword evidence="2" id="KW-1185">Reference proteome</keyword>
<accession>A0ABS6JHR0</accession>
<evidence type="ECO:0000313" key="2">
    <source>
        <dbReference type="Proteomes" id="UP000784880"/>
    </source>
</evidence>
<proteinExistence type="predicted"/>
<organism evidence="1 2">
    <name type="scientific">Evansella tamaricis</name>
    <dbReference type="NCBI Taxonomy" id="2069301"/>
    <lineage>
        <taxon>Bacteria</taxon>
        <taxon>Bacillati</taxon>
        <taxon>Bacillota</taxon>
        <taxon>Bacilli</taxon>
        <taxon>Bacillales</taxon>
        <taxon>Bacillaceae</taxon>
        <taxon>Evansella</taxon>
    </lineage>
</organism>
<evidence type="ECO:0000313" key="1">
    <source>
        <dbReference type="EMBL" id="MBU9713207.1"/>
    </source>
</evidence>
<evidence type="ECO:0008006" key="3">
    <source>
        <dbReference type="Google" id="ProtNLM"/>
    </source>
</evidence>
<comment type="caution">
    <text evidence="1">The sequence shown here is derived from an EMBL/GenBank/DDBJ whole genome shotgun (WGS) entry which is preliminary data.</text>
</comment>
<gene>
    <name evidence="1" type="ORF">KS419_15860</name>
</gene>
<protein>
    <recommendedName>
        <fullName evidence="3">Swt1-like HEPN domain-containing protein</fullName>
    </recommendedName>
</protein>
<name>A0ABS6JHR0_9BACI</name>
<dbReference type="EMBL" id="JAHQCS010000126">
    <property type="protein sequence ID" value="MBU9713207.1"/>
    <property type="molecule type" value="Genomic_DNA"/>
</dbReference>